<reference evidence="3 4" key="1">
    <citation type="journal article" date="2007" name="PLoS Pathog.">
        <title>Genome sequence of Babesia bovis and comparative analysis of apicomplexan hemoprotozoa.</title>
        <authorList>
            <person name="Brayton K.A."/>
            <person name="Lau A.O.T."/>
            <person name="Herndon D.R."/>
            <person name="Hannick L."/>
            <person name="Kappmeyer L.S."/>
            <person name="Berens S.J."/>
            <person name="Bidwell S.L."/>
            <person name="Brown W.C."/>
            <person name="Crabtree J."/>
            <person name="Fadrosh D."/>
            <person name="Feldblum T."/>
            <person name="Forberger H.A."/>
            <person name="Haas B.J."/>
            <person name="Howell J.M."/>
            <person name="Khouri H."/>
            <person name="Koo H."/>
            <person name="Mann D.J."/>
            <person name="Norimine J."/>
            <person name="Paulsen I.T."/>
            <person name="Radune D."/>
            <person name="Ren Q."/>
            <person name="Smith R.K. Jr."/>
            <person name="Suarez C.E."/>
            <person name="White O."/>
            <person name="Wortman J.R."/>
            <person name="Knowles D.P. Jr."/>
            <person name="McElwain T.F."/>
            <person name="Nene V.M."/>
        </authorList>
    </citation>
    <scope>NUCLEOTIDE SEQUENCE [LARGE SCALE GENOMIC DNA]</scope>
    <source>
        <strain evidence="3">T2Bo</strain>
    </source>
</reference>
<keyword evidence="4" id="KW-1185">Reference proteome</keyword>
<dbReference type="eggNOG" id="ENOG502QYQ7">
    <property type="taxonomic scope" value="Eukaryota"/>
</dbReference>
<gene>
    <name evidence="3" type="ORF">BBOV_III003000</name>
</gene>
<proteinExistence type="predicted"/>
<evidence type="ECO:0000313" key="4">
    <source>
        <dbReference type="Proteomes" id="UP000002173"/>
    </source>
</evidence>
<dbReference type="Proteomes" id="UP000002173">
    <property type="component" value="Chromosome 3"/>
</dbReference>
<name>A7AMT0_BABBO</name>
<evidence type="ECO:0000256" key="1">
    <source>
        <dbReference type="SAM" id="MobiDB-lite"/>
    </source>
</evidence>
<dbReference type="InParanoid" id="A7AMT0"/>
<organism evidence="3 4">
    <name type="scientific">Babesia bovis</name>
    <dbReference type="NCBI Taxonomy" id="5865"/>
    <lineage>
        <taxon>Eukaryota</taxon>
        <taxon>Sar</taxon>
        <taxon>Alveolata</taxon>
        <taxon>Apicomplexa</taxon>
        <taxon>Aconoidasida</taxon>
        <taxon>Piroplasmida</taxon>
        <taxon>Babesiidae</taxon>
        <taxon>Babesia</taxon>
    </lineage>
</organism>
<dbReference type="OMA" id="DGMHCWP"/>
<keyword evidence="2" id="KW-1133">Transmembrane helix</keyword>
<evidence type="ECO:0000256" key="2">
    <source>
        <dbReference type="SAM" id="Phobius"/>
    </source>
</evidence>
<dbReference type="EMBL" id="AAXT01000001">
    <property type="protein sequence ID" value="EDO07864.1"/>
    <property type="molecule type" value="Genomic_DNA"/>
</dbReference>
<feature type="transmembrane region" description="Helical" evidence="2">
    <location>
        <begin position="183"/>
        <end position="206"/>
    </location>
</feature>
<feature type="region of interest" description="Disordered" evidence="1">
    <location>
        <begin position="1"/>
        <end position="31"/>
    </location>
</feature>
<accession>A7AMT0</accession>
<keyword evidence="2" id="KW-0472">Membrane</keyword>
<dbReference type="STRING" id="5865.A7AMT0"/>
<dbReference type="AlphaFoldDB" id="A7AMT0"/>
<feature type="transmembrane region" description="Helical" evidence="2">
    <location>
        <begin position="103"/>
        <end position="125"/>
    </location>
</feature>
<dbReference type="VEuPathDB" id="PiroplasmaDB:BBOV_III003000"/>
<sequence length="234" mass="25378">MNHSNGHPGYTPVIGANDENHEVPKKKQGDKAMLKTQTMMRNRMENEHLTGMKVIEGFCMDGMHCWPLQVFAFTMLAVHIICCFAAFYVSANLYSSGLYSSAFYQNGGAVMIVMALLGTGVGLIAARLCEFDVMKTAAFTGPVVSVFVSIVLIGKRGMALGGLGGLCAGIPIGAMLEHNGVGISLGAIVGLLVGGIIGICPFFHWLEMNQRYMNKQHEFGRLSINDSFEQEVEY</sequence>
<feature type="transmembrane region" description="Helical" evidence="2">
    <location>
        <begin position="137"/>
        <end position="154"/>
    </location>
</feature>
<keyword evidence="2" id="KW-0812">Transmembrane</keyword>
<evidence type="ECO:0000313" key="3">
    <source>
        <dbReference type="EMBL" id="EDO07864.1"/>
    </source>
</evidence>
<comment type="caution">
    <text evidence="3">The sequence shown here is derived from an EMBL/GenBank/DDBJ whole genome shotgun (WGS) entry which is preliminary data.</text>
</comment>
<feature type="transmembrane region" description="Helical" evidence="2">
    <location>
        <begin position="70"/>
        <end position="91"/>
    </location>
</feature>
<protein>
    <submittedName>
        <fullName evidence="3">Uncharacterized protein</fullName>
    </submittedName>
</protein>
<feature type="compositionally biased region" description="Basic and acidic residues" evidence="1">
    <location>
        <begin position="18"/>
        <end position="31"/>
    </location>
</feature>